<dbReference type="Proteomes" id="UP000778951">
    <property type="component" value="Unassembled WGS sequence"/>
</dbReference>
<reference evidence="7" key="1">
    <citation type="submission" date="2020-03" db="EMBL/GenBank/DDBJ databases">
        <title>Spirochaetal bacteria isolated from arthropods constitute a novel genus Entomospira genus novum within the order Spirochaetales.</title>
        <authorList>
            <person name="Grana-Miraglia L."/>
            <person name="Sikutova S."/>
            <person name="Fingerle V."/>
            <person name="Sing A."/>
            <person name="Castillo-Ramirez S."/>
            <person name="Margos G."/>
            <person name="Rudolf I."/>
        </authorList>
    </citation>
    <scope>NUCLEOTIDE SEQUENCE</scope>
    <source>
        <strain evidence="7">BR149</strain>
    </source>
</reference>
<sequence>MNRYDDTLKLIRQALLRHKMSAYIFLSSDPHASEYLADRFQARAFFSHFHGSAGTFVVTTTEALLWCDGRYHLEATKLCDDLGMTLMKDGLPQTPSILDYLIQHLPADARIGIDAQTTPTTLFSQWQKSLATQKNIHLIGEVDLYQEIIPTRPPLPAQPIYPLPEQYTGVSTKQKLQSLADILKKEQIASYLICPLDSLAYILNLRGSDVEFNPFFYGYLLVHADATADLFCATEALTPEAHEAINQAPITIHPYETIGAYLQNIDKNTIYSSAQHLNHHLYQQITAKHTLSLGHDWVQHLKMIKNETEIHWLKTQYRQDGVAYVRFLKRLEDGEFHSEYDVVLALTQEREKEHAYRGESFPSIVGTASNGAIVHYRPTLDHHAPLTDGLLVIDSGAHYWGATTDITRTPCIGKPSLMAKYDYTMVLRAHIALASTPFPEFSTGAQLDGITRALLWREGINFGHGTGHGVGAMLSVHEEPFRINKLNTIPIRAGMTISNEPGIYRQGIHGVRLENIYISRPSHKENLFDTFLEWEPLTLVPFHTHAIEKSLMNPEEIAWVNLYHKKVYDELSPHLDAEHQAFLAKLTAPI</sequence>
<accession>A0A968KZK1</accession>
<keyword evidence="1" id="KW-0479">Metal-binding</keyword>
<dbReference type="Gene3D" id="3.40.350.10">
    <property type="entry name" value="Creatinase/prolidase N-terminal domain"/>
    <property type="match status" value="2"/>
</dbReference>
<dbReference type="FunFam" id="3.90.230.10:FF:000007">
    <property type="entry name" value="Xaa-Pro aminopeptidase P"/>
    <property type="match status" value="1"/>
</dbReference>
<dbReference type="Pfam" id="PF00557">
    <property type="entry name" value="Peptidase_M24"/>
    <property type="match status" value="1"/>
</dbReference>
<dbReference type="GO" id="GO:0005737">
    <property type="term" value="C:cytoplasm"/>
    <property type="evidence" value="ECO:0007669"/>
    <property type="project" value="UniProtKB-ARBA"/>
</dbReference>
<dbReference type="EMBL" id="JAATLM010000001">
    <property type="protein sequence ID" value="NIZ69426.1"/>
    <property type="molecule type" value="Genomic_DNA"/>
</dbReference>
<protein>
    <submittedName>
        <fullName evidence="7">M24 family metallopeptidase</fullName>
    </submittedName>
</protein>
<proteinExistence type="predicted"/>
<dbReference type="Pfam" id="PF01321">
    <property type="entry name" value="Creatinase_N"/>
    <property type="match status" value="1"/>
</dbReference>
<dbReference type="SUPFAM" id="SSF55920">
    <property type="entry name" value="Creatinase/aminopeptidase"/>
    <property type="match status" value="1"/>
</dbReference>
<dbReference type="PANTHER" id="PTHR43763:SF6">
    <property type="entry name" value="XAA-PRO AMINOPEPTIDASE 1"/>
    <property type="match status" value="1"/>
</dbReference>
<dbReference type="InterPro" id="IPR029149">
    <property type="entry name" value="Creatin/AminoP/Spt16_N"/>
</dbReference>
<name>A0A968KZK1_9SPIO</name>
<feature type="domain" description="Peptidase M24 C-terminal" evidence="6">
    <location>
        <begin position="531"/>
        <end position="590"/>
    </location>
</feature>
<feature type="domain" description="Creatinase N-terminal" evidence="5">
    <location>
        <begin position="10"/>
        <end position="134"/>
    </location>
</feature>
<keyword evidence="2" id="KW-0378">Hydrolase</keyword>
<dbReference type="GO" id="GO:0016787">
    <property type="term" value="F:hydrolase activity"/>
    <property type="evidence" value="ECO:0007669"/>
    <property type="project" value="UniProtKB-KW"/>
</dbReference>
<organism evidence="7 8">
    <name type="scientific">Entomospira culicis</name>
    <dbReference type="NCBI Taxonomy" id="2719989"/>
    <lineage>
        <taxon>Bacteria</taxon>
        <taxon>Pseudomonadati</taxon>
        <taxon>Spirochaetota</taxon>
        <taxon>Spirochaetia</taxon>
        <taxon>Spirochaetales</taxon>
        <taxon>Spirochaetaceae</taxon>
        <taxon>Entomospira</taxon>
    </lineage>
</organism>
<evidence type="ECO:0000259" key="6">
    <source>
        <dbReference type="Pfam" id="PF16188"/>
    </source>
</evidence>
<evidence type="ECO:0000259" key="5">
    <source>
        <dbReference type="Pfam" id="PF01321"/>
    </source>
</evidence>
<dbReference type="AlphaFoldDB" id="A0A968KZK1"/>
<dbReference type="GO" id="GO:0046872">
    <property type="term" value="F:metal ion binding"/>
    <property type="evidence" value="ECO:0007669"/>
    <property type="project" value="UniProtKB-KW"/>
</dbReference>
<dbReference type="InterPro" id="IPR050422">
    <property type="entry name" value="X-Pro_aminopeptidase_P"/>
</dbReference>
<dbReference type="InterPro" id="IPR036005">
    <property type="entry name" value="Creatinase/aminopeptidase-like"/>
</dbReference>
<keyword evidence="3" id="KW-0464">Manganese</keyword>
<dbReference type="SUPFAM" id="SSF53092">
    <property type="entry name" value="Creatinase/prolidase N-terminal domain"/>
    <property type="match status" value="1"/>
</dbReference>
<dbReference type="Pfam" id="PF16188">
    <property type="entry name" value="Peptidase_M24_C"/>
    <property type="match status" value="1"/>
</dbReference>
<feature type="domain" description="Peptidase M24" evidence="4">
    <location>
        <begin position="319"/>
        <end position="517"/>
    </location>
</feature>
<gene>
    <name evidence="7" type="ORF">HCT48_04260</name>
</gene>
<keyword evidence="8" id="KW-1185">Reference proteome</keyword>
<dbReference type="InterPro" id="IPR000587">
    <property type="entry name" value="Creatinase_N"/>
</dbReference>
<evidence type="ECO:0000313" key="7">
    <source>
        <dbReference type="EMBL" id="NIZ69426.1"/>
    </source>
</evidence>
<dbReference type="PANTHER" id="PTHR43763">
    <property type="entry name" value="XAA-PRO AMINOPEPTIDASE 1"/>
    <property type="match status" value="1"/>
</dbReference>
<evidence type="ECO:0000256" key="2">
    <source>
        <dbReference type="ARBA" id="ARBA00022801"/>
    </source>
</evidence>
<evidence type="ECO:0000259" key="4">
    <source>
        <dbReference type="Pfam" id="PF00557"/>
    </source>
</evidence>
<dbReference type="RefSeq" id="WP_167695517.1">
    <property type="nucleotide sequence ID" value="NZ_CP118181.1"/>
</dbReference>
<comment type="caution">
    <text evidence="7">The sequence shown here is derived from an EMBL/GenBank/DDBJ whole genome shotgun (WGS) entry which is preliminary data.</text>
</comment>
<evidence type="ECO:0000256" key="3">
    <source>
        <dbReference type="ARBA" id="ARBA00023211"/>
    </source>
</evidence>
<evidence type="ECO:0000256" key="1">
    <source>
        <dbReference type="ARBA" id="ARBA00022723"/>
    </source>
</evidence>
<dbReference type="Gene3D" id="3.90.230.10">
    <property type="entry name" value="Creatinase/methionine aminopeptidase superfamily"/>
    <property type="match status" value="1"/>
</dbReference>
<dbReference type="InterPro" id="IPR032416">
    <property type="entry name" value="Peptidase_M24_C"/>
</dbReference>
<dbReference type="InterPro" id="IPR000994">
    <property type="entry name" value="Pept_M24"/>
</dbReference>
<dbReference type="Pfam" id="PF16189">
    <property type="entry name" value="Creatinase_N_2"/>
    <property type="match status" value="1"/>
</dbReference>
<evidence type="ECO:0000313" key="8">
    <source>
        <dbReference type="Proteomes" id="UP000778951"/>
    </source>
</evidence>